<evidence type="ECO:0000256" key="5">
    <source>
        <dbReference type="HAMAP-Rule" id="MF_00651"/>
    </source>
</evidence>
<dbReference type="PANTHER" id="PTHR33317">
    <property type="entry name" value="POLYNUCLEOTIDYL TRANSFERASE, RIBONUCLEASE H-LIKE SUPERFAMILY PROTEIN"/>
    <property type="match status" value="1"/>
</dbReference>
<name>A0A1I4SFS7_ECTMO</name>
<dbReference type="AlphaFoldDB" id="A0A1I4SFS7"/>
<dbReference type="Gene3D" id="3.30.420.140">
    <property type="entry name" value="YqgF/RNase H-like domain"/>
    <property type="match status" value="1"/>
</dbReference>
<dbReference type="EC" id="3.1.-.-" evidence="5"/>
<feature type="domain" description="YqgF/RNase H-like" evidence="6">
    <location>
        <begin position="8"/>
        <end position="108"/>
    </location>
</feature>
<keyword evidence="3 5" id="KW-0540">Nuclease</keyword>
<comment type="similarity">
    <text evidence="5">Belongs to the YqgF HJR family.</text>
</comment>
<evidence type="ECO:0000313" key="7">
    <source>
        <dbReference type="EMBL" id="SFM63180.1"/>
    </source>
</evidence>
<dbReference type="InterPro" id="IPR037027">
    <property type="entry name" value="YqgF/RNaseH-like_dom_sf"/>
</dbReference>
<dbReference type="NCBIfam" id="TIGR00250">
    <property type="entry name" value="RNAse_H_YqgF"/>
    <property type="match status" value="1"/>
</dbReference>
<protein>
    <recommendedName>
        <fullName evidence="5">Putative pre-16S rRNA nuclease</fullName>
        <ecNumber evidence="5">3.1.-.-</ecNumber>
    </recommendedName>
</protein>
<dbReference type="EMBL" id="FOUO01000016">
    <property type="protein sequence ID" value="SFM63180.1"/>
    <property type="molecule type" value="Genomic_DNA"/>
</dbReference>
<proteinExistence type="inferred from homology"/>
<keyword evidence="8" id="KW-1185">Reference proteome</keyword>
<dbReference type="GO" id="GO:0004518">
    <property type="term" value="F:nuclease activity"/>
    <property type="evidence" value="ECO:0007669"/>
    <property type="project" value="UniProtKB-KW"/>
</dbReference>
<dbReference type="InterPro" id="IPR005227">
    <property type="entry name" value="YqgF"/>
</dbReference>
<dbReference type="RefSeq" id="WP_218149058.1">
    <property type="nucleotide sequence ID" value="NZ_FOUO01000016.1"/>
</dbReference>
<evidence type="ECO:0000256" key="2">
    <source>
        <dbReference type="ARBA" id="ARBA00022517"/>
    </source>
</evidence>
<dbReference type="GO" id="GO:0016788">
    <property type="term" value="F:hydrolase activity, acting on ester bonds"/>
    <property type="evidence" value="ECO:0007669"/>
    <property type="project" value="UniProtKB-UniRule"/>
</dbReference>
<evidence type="ECO:0000259" key="6">
    <source>
        <dbReference type="SMART" id="SM00732"/>
    </source>
</evidence>
<evidence type="ECO:0000256" key="1">
    <source>
        <dbReference type="ARBA" id="ARBA00022490"/>
    </source>
</evidence>
<dbReference type="GO" id="GO:0005829">
    <property type="term" value="C:cytosol"/>
    <property type="evidence" value="ECO:0007669"/>
    <property type="project" value="TreeGrafter"/>
</dbReference>
<dbReference type="Proteomes" id="UP000199556">
    <property type="component" value="Unassembled WGS sequence"/>
</dbReference>
<dbReference type="SMART" id="SM00732">
    <property type="entry name" value="YqgFc"/>
    <property type="match status" value="1"/>
</dbReference>
<dbReference type="CDD" id="cd16964">
    <property type="entry name" value="YqgF"/>
    <property type="match status" value="1"/>
</dbReference>
<gene>
    <name evidence="7" type="ORF">SAMN05421721_11626</name>
</gene>
<comment type="subcellular location">
    <subcellularLocation>
        <location evidence="5">Cytoplasm</location>
    </subcellularLocation>
</comment>
<dbReference type="GO" id="GO:0000967">
    <property type="term" value="P:rRNA 5'-end processing"/>
    <property type="evidence" value="ECO:0007669"/>
    <property type="project" value="UniProtKB-UniRule"/>
</dbReference>
<evidence type="ECO:0000313" key="8">
    <source>
        <dbReference type="Proteomes" id="UP000199556"/>
    </source>
</evidence>
<dbReference type="InterPro" id="IPR006641">
    <property type="entry name" value="YqgF/RNaseH-like_dom"/>
</dbReference>
<accession>A0A1I4SFS7</accession>
<dbReference type="STRING" id="195064.SAMN05421721_11626"/>
<evidence type="ECO:0000256" key="4">
    <source>
        <dbReference type="ARBA" id="ARBA00022801"/>
    </source>
</evidence>
<dbReference type="InterPro" id="IPR012337">
    <property type="entry name" value="RNaseH-like_sf"/>
</dbReference>
<dbReference type="SUPFAM" id="SSF53098">
    <property type="entry name" value="Ribonuclease H-like"/>
    <property type="match status" value="1"/>
</dbReference>
<sequence>MTPTETVETVLGLDYGERRIGVAVGNVFTGTSAPLETLPAHHGKPRWEVLDRLVDDWRPQLLVVGQPQTDDGTEHPLARRIQAFSDRLRARYGLPVRWVDEQFTSAEAEAHLRAARLSGRRGRIRKEEIDALAAAVLLEQWLTQGDPA</sequence>
<evidence type="ECO:0000256" key="3">
    <source>
        <dbReference type="ARBA" id="ARBA00022722"/>
    </source>
</evidence>
<keyword evidence="1 5" id="KW-0963">Cytoplasm</keyword>
<dbReference type="HAMAP" id="MF_00651">
    <property type="entry name" value="Nuclease_YqgF"/>
    <property type="match status" value="1"/>
</dbReference>
<dbReference type="Pfam" id="PF03652">
    <property type="entry name" value="RuvX"/>
    <property type="match status" value="1"/>
</dbReference>
<dbReference type="PANTHER" id="PTHR33317:SF4">
    <property type="entry name" value="POLYNUCLEOTIDYL TRANSFERASE, RIBONUCLEASE H-LIKE SUPERFAMILY PROTEIN"/>
    <property type="match status" value="1"/>
</dbReference>
<organism evidence="7 8">
    <name type="scientific">Ectothiorhodospira mobilis</name>
    <dbReference type="NCBI Taxonomy" id="195064"/>
    <lineage>
        <taxon>Bacteria</taxon>
        <taxon>Pseudomonadati</taxon>
        <taxon>Pseudomonadota</taxon>
        <taxon>Gammaproteobacteria</taxon>
        <taxon>Chromatiales</taxon>
        <taxon>Ectothiorhodospiraceae</taxon>
        <taxon>Ectothiorhodospira</taxon>
    </lineage>
</organism>
<reference evidence="7 8" key="1">
    <citation type="submission" date="2016-10" db="EMBL/GenBank/DDBJ databases">
        <authorList>
            <person name="de Groot N.N."/>
        </authorList>
    </citation>
    <scope>NUCLEOTIDE SEQUENCE [LARGE SCALE GENOMIC DNA]</scope>
    <source>
        <strain evidence="7 8">DSM 4180</strain>
    </source>
</reference>
<comment type="function">
    <text evidence="5">Could be a nuclease involved in processing of the 5'-end of pre-16S rRNA.</text>
</comment>
<keyword evidence="4 5" id="KW-0378">Hydrolase</keyword>
<keyword evidence="2 5" id="KW-0690">Ribosome biogenesis</keyword>